<reference evidence="1" key="1">
    <citation type="submission" date="2004-02" db="EMBL/GenBank/DDBJ databases">
        <authorList>
            <consortium name="DOE Joint Genome Institute"/>
        </authorList>
    </citation>
    <scope>NUCLEOTIDE SEQUENCE [LARGE SCALE GENOMIC DNA]</scope>
    <source>
        <strain evidence="1">WH 8501</strain>
    </source>
</reference>
<accession>Q4BUP3</accession>
<dbReference type="KEGG" id="cwa:CwatDRAFT_0208"/>
<evidence type="ECO:0000313" key="2">
    <source>
        <dbReference type="Proteomes" id="UP000003922"/>
    </source>
</evidence>
<comment type="caution">
    <text evidence="1">The sequence shown here is derived from an EMBL/GenBank/DDBJ whole genome shotgun (WGS) entry which is preliminary data.</text>
</comment>
<proteinExistence type="predicted"/>
<dbReference type="InterPro" id="IPR012337">
    <property type="entry name" value="RNaseH-like_sf"/>
</dbReference>
<reference evidence="1" key="2">
    <citation type="submission" date="2005-06" db="EMBL/GenBank/DDBJ databases">
        <title>Sequencing of the draft genome and assembly of Crocosphaera watsonii WH 8501.</title>
        <authorList>
            <consortium name="US DOE Joint Genome Institute (JGI-PGF)"/>
            <person name="Copeland A."/>
            <person name="Lucas S."/>
            <person name="Lapidus A."/>
            <person name="Barry K."/>
            <person name="Detter C."/>
            <person name="Glavina T."/>
            <person name="Hammon N."/>
            <person name="Israni S."/>
            <person name="Pitluck S."/>
            <person name="Richardson P."/>
        </authorList>
    </citation>
    <scope>NUCLEOTIDE SEQUENCE [LARGE SCALE GENOMIC DNA]</scope>
    <source>
        <strain evidence="1">WH 8501</strain>
    </source>
</reference>
<organism evidence="1 2">
    <name type="scientific">Crocosphaera watsonii WH 8501</name>
    <dbReference type="NCBI Taxonomy" id="165597"/>
    <lineage>
        <taxon>Bacteria</taxon>
        <taxon>Bacillati</taxon>
        <taxon>Cyanobacteriota</taxon>
        <taxon>Cyanophyceae</taxon>
        <taxon>Oscillatoriophycideae</taxon>
        <taxon>Chroococcales</taxon>
        <taxon>Aphanothecaceae</taxon>
        <taxon>Crocosphaera</taxon>
    </lineage>
</organism>
<sequence length="161" mass="18777">NFNVGAYWKRKYKGKQEKEPWFILTNLDSLSEVLKVYRARAGIEAMFKDCKTGGYNWEGSKANNKRLNSLILLIAIAYTATSLKGKTFRQTNQGKYIARLTEKSRRDRRHSNFWIGLYGSLWIHAWEFYSDFISIMMSNNPQKLNNYKKGLQAMSIIDKTA</sequence>
<dbReference type="EMBL" id="AADV02000259">
    <property type="protein sequence ID" value="EAM47626.1"/>
    <property type="molecule type" value="Genomic_DNA"/>
</dbReference>
<evidence type="ECO:0000313" key="1">
    <source>
        <dbReference type="EMBL" id="EAM47626.1"/>
    </source>
</evidence>
<name>Q4BUP3_CROWT</name>
<dbReference type="AlphaFoldDB" id="Q4BUP3"/>
<protein>
    <submittedName>
        <fullName evidence="1">Transposase</fullName>
    </submittedName>
</protein>
<reference evidence="1" key="3">
    <citation type="submission" date="2016-12" db="EMBL/GenBank/DDBJ databases">
        <title>Annotation of the draft genome assembly of Crocosphaera watsonii WH 8501.</title>
        <authorList>
            <consortium name="US DOE Joint Genome Institute (JGI-ORNL)"/>
            <person name="Larimer F."/>
            <person name="Land M."/>
        </authorList>
    </citation>
    <scope>NUCLEOTIDE SEQUENCE</scope>
    <source>
        <strain evidence="1">WH 8501</strain>
    </source>
</reference>
<feature type="non-terminal residue" evidence="1">
    <location>
        <position position="1"/>
    </location>
</feature>
<dbReference type="Proteomes" id="UP000003922">
    <property type="component" value="Unassembled WGS sequence"/>
</dbReference>
<gene>
    <name evidence="1" type="ORF">CwatDRAFT_0208</name>
</gene>
<keyword evidence="2" id="KW-1185">Reference proteome</keyword>
<dbReference type="SUPFAM" id="SSF53098">
    <property type="entry name" value="Ribonuclease H-like"/>
    <property type="match status" value="1"/>
</dbReference>